<evidence type="ECO:0000313" key="2">
    <source>
        <dbReference type="Proteomes" id="UP000323653"/>
    </source>
</evidence>
<protein>
    <submittedName>
        <fullName evidence="1">Uncharacterized protein</fullName>
    </submittedName>
</protein>
<reference evidence="1 2" key="1">
    <citation type="submission" date="2019-08" db="EMBL/GenBank/DDBJ databases">
        <title>Pedobacter sp. nov., isolated from Han river, South Korea.</title>
        <authorList>
            <person name="Lee D.-H."/>
            <person name="Kim Y.-S."/>
            <person name="Hwang E.-M."/>
            <person name="Le Tran T.C."/>
            <person name="Cha C.-J."/>
        </authorList>
    </citation>
    <scope>NUCLEOTIDE SEQUENCE [LARGE SCALE GENOMIC DNA]</scope>
    <source>
        <strain evidence="1 2">CJ43</strain>
    </source>
</reference>
<gene>
    <name evidence="1" type="ORF">FYC62_06075</name>
</gene>
<proteinExistence type="predicted"/>
<dbReference type="RefSeq" id="WP_149074308.1">
    <property type="nucleotide sequence ID" value="NZ_CP043329.1"/>
</dbReference>
<sequence length="596" mass="67704">MSHTFHIPVLGLAYSVDTPLKVGRYGISSVASIVDDNLIERMREYHATQNQENYTPIQDNKANFRAKRITAYLNLMQDLLDKQFEALKEQAFEPGTDLTRYFDLQPDHSALKKAYLQMLNIQDDELKAIVQKQLKDKMQKGAIDVNIMAKVDKLNSPINGEEQLSDALASLQGFAESKLNAGVVLSAGMNPRLYAHLENFKDFYPDENHKLQKTIILKVSDFRSALIQAKFLAKKGLWVSEFRIESGLNCGGHAFATDGYLLGPILEEFKVKRQEMLAELFGMYKNALTQKGYTGNLETPLMKISVQGGIGTAEEDNFLLQHYQLDATGWGSPFLLVPEATNVDEETLNNLAEATREDFYISGSSPLGVPFNNFRKTTAEKLRLERIAKGKPGSPCTKKYLVSNTEFTKEPICTASRKYQNLKIKSLQNSDLGEQELQTKINEVTEKICLCEGLVTSAYLKNDMIKPKENKAVTICPGPNIAYFSGKFSLDEMVKHIYGKINLLAGAERSNIFINELNLYIEHLKKDISMSWQDLSDKKIKYYTKFREQLEQGINYYKQLIPEIQNQTDVYKNKMLKELQEAEERLKMMIFSTENA</sequence>
<keyword evidence="2" id="KW-1185">Reference proteome</keyword>
<organism evidence="1 2">
    <name type="scientific">Pedobacter aquae</name>
    <dbReference type="NCBI Taxonomy" id="2605747"/>
    <lineage>
        <taxon>Bacteria</taxon>
        <taxon>Pseudomonadati</taxon>
        <taxon>Bacteroidota</taxon>
        <taxon>Sphingobacteriia</taxon>
        <taxon>Sphingobacteriales</taxon>
        <taxon>Sphingobacteriaceae</taxon>
        <taxon>Pedobacter</taxon>
    </lineage>
</organism>
<dbReference type="Proteomes" id="UP000323653">
    <property type="component" value="Chromosome"/>
</dbReference>
<dbReference type="AlphaFoldDB" id="A0A5C0VHI0"/>
<accession>A0A5C0VHI0</accession>
<name>A0A5C0VHI0_9SPHI</name>
<dbReference type="KEGG" id="pej:FYC62_06075"/>
<dbReference type="EMBL" id="CP043329">
    <property type="protein sequence ID" value="QEK51283.1"/>
    <property type="molecule type" value="Genomic_DNA"/>
</dbReference>
<evidence type="ECO:0000313" key="1">
    <source>
        <dbReference type="EMBL" id="QEK51283.1"/>
    </source>
</evidence>